<evidence type="ECO:0000313" key="5">
    <source>
        <dbReference type="EMBL" id="AHE56225.1"/>
    </source>
</evidence>
<comment type="pathway">
    <text evidence="1 4">Glycan biosynthesis; trehalose biosynthesis.</text>
</comment>
<keyword evidence="4" id="KW-0460">Magnesium</keyword>
<comment type="function">
    <text evidence="4">Removes the phosphate from trehalose 6-phosphate to produce free trehalose.</text>
</comment>
<evidence type="ECO:0000256" key="4">
    <source>
        <dbReference type="RuleBase" id="RU361117"/>
    </source>
</evidence>
<dbReference type="HOGENOM" id="CLU_037265_2_0_5"/>
<evidence type="ECO:0000313" key="6">
    <source>
        <dbReference type="Proteomes" id="UP000018851"/>
    </source>
</evidence>
<dbReference type="KEGG" id="ssan:NX02_23040"/>
<dbReference type="GO" id="GO:0005992">
    <property type="term" value="P:trehalose biosynthetic process"/>
    <property type="evidence" value="ECO:0007669"/>
    <property type="project" value="UniProtKB-UniPathway"/>
</dbReference>
<keyword evidence="3 4" id="KW-0378">Hydrolase</keyword>
<accession>W0AKL5</accession>
<reference evidence="5 6" key="1">
    <citation type="submission" date="2013-07" db="EMBL/GenBank/DDBJ databases">
        <title>Completed genome of Sphingomonas sanxanigenens NX02.</title>
        <authorList>
            <person name="Ma T."/>
            <person name="Huang H."/>
            <person name="Wu M."/>
            <person name="Li X."/>
            <person name="Li G."/>
        </authorList>
    </citation>
    <scope>NUCLEOTIDE SEQUENCE [LARGE SCALE GENOMIC DNA]</scope>
    <source>
        <strain evidence="5 6">NX02</strain>
    </source>
</reference>
<evidence type="ECO:0000256" key="3">
    <source>
        <dbReference type="ARBA" id="ARBA00022801"/>
    </source>
</evidence>
<sequence length="252" mass="26185">MPLREPDSLSPPPIDILTGASLLLDFDGTLVEIAPTPDSVSVDDPLRQTLACLDLAFGGRVALISGRAVGELQRLIGVETLAVAGSHGLELYWGDGRIEAPERPAALAIAETEMDGFAASRPGVLVERKPLGVGLHFRLAPDAAGDAAELAHALAARTGLKLQTGKMMFELRAPGADKGSALRRLMASPGMKGSVPVFLGDDDTDEPGFVAAEALGGAGVLVGPPRATNARYHLADVAAVRVWLDTACREIA</sequence>
<dbReference type="Pfam" id="PF02358">
    <property type="entry name" value="Trehalose_PPase"/>
    <property type="match status" value="1"/>
</dbReference>
<dbReference type="RefSeq" id="WP_025294350.1">
    <property type="nucleotide sequence ID" value="NZ_CP006644.1"/>
</dbReference>
<dbReference type="Gene3D" id="3.40.50.1000">
    <property type="entry name" value="HAD superfamily/HAD-like"/>
    <property type="match status" value="1"/>
</dbReference>
<keyword evidence="4" id="KW-0479">Metal-binding</keyword>
<name>W0AKL5_9SPHN</name>
<dbReference type="SUPFAM" id="SSF56784">
    <property type="entry name" value="HAD-like"/>
    <property type="match status" value="1"/>
</dbReference>
<dbReference type="NCBIfam" id="TIGR00685">
    <property type="entry name" value="T6PP"/>
    <property type="match status" value="1"/>
</dbReference>
<dbReference type="GO" id="GO:0046872">
    <property type="term" value="F:metal ion binding"/>
    <property type="evidence" value="ECO:0007669"/>
    <property type="project" value="UniProtKB-KW"/>
</dbReference>
<dbReference type="UniPathway" id="UPA00299"/>
<evidence type="ECO:0000256" key="2">
    <source>
        <dbReference type="ARBA" id="ARBA00008770"/>
    </source>
</evidence>
<dbReference type="Gene3D" id="3.30.70.1020">
    <property type="entry name" value="Trehalose-6-phosphate phosphatase related protein, domain 2"/>
    <property type="match status" value="1"/>
</dbReference>
<comment type="cofactor">
    <cofactor evidence="4">
        <name>Mg(2+)</name>
        <dbReference type="ChEBI" id="CHEBI:18420"/>
    </cofactor>
</comment>
<dbReference type="Proteomes" id="UP000018851">
    <property type="component" value="Chromosome"/>
</dbReference>
<proteinExistence type="inferred from homology"/>
<organism evidence="5 6">
    <name type="scientific">Sphingomonas sanxanigenens DSM 19645 = NX02</name>
    <dbReference type="NCBI Taxonomy" id="1123269"/>
    <lineage>
        <taxon>Bacteria</taxon>
        <taxon>Pseudomonadati</taxon>
        <taxon>Pseudomonadota</taxon>
        <taxon>Alphaproteobacteria</taxon>
        <taxon>Sphingomonadales</taxon>
        <taxon>Sphingomonadaceae</taxon>
        <taxon>Sphingomonas</taxon>
    </lineage>
</organism>
<dbReference type="PANTHER" id="PTHR43768:SF3">
    <property type="entry name" value="TREHALOSE 6-PHOSPHATE PHOSPHATASE"/>
    <property type="match status" value="1"/>
</dbReference>
<dbReference type="AlphaFoldDB" id="W0AKL5"/>
<dbReference type="InterPro" id="IPR044651">
    <property type="entry name" value="OTSB-like"/>
</dbReference>
<dbReference type="OrthoDB" id="9814913at2"/>
<dbReference type="STRING" id="1123269.NX02_23040"/>
<keyword evidence="6" id="KW-1185">Reference proteome</keyword>
<dbReference type="NCBIfam" id="TIGR01484">
    <property type="entry name" value="HAD-SF-IIB"/>
    <property type="match status" value="1"/>
</dbReference>
<dbReference type="EMBL" id="CP006644">
    <property type="protein sequence ID" value="AHE56225.1"/>
    <property type="molecule type" value="Genomic_DNA"/>
</dbReference>
<protein>
    <recommendedName>
        <fullName evidence="4">Trehalose 6-phosphate phosphatase</fullName>
        <ecNumber evidence="4">3.1.3.12</ecNumber>
    </recommendedName>
</protein>
<dbReference type="InterPro" id="IPR003337">
    <property type="entry name" value="Trehalose_PPase"/>
</dbReference>
<dbReference type="InterPro" id="IPR023214">
    <property type="entry name" value="HAD_sf"/>
</dbReference>
<gene>
    <name evidence="5" type="ORF">NX02_23040</name>
</gene>
<evidence type="ECO:0000256" key="1">
    <source>
        <dbReference type="ARBA" id="ARBA00005199"/>
    </source>
</evidence>
<dbReference type="InterPro" id="IPR006379">
    <property type="entry name" value="HAD-SF_hydro_IIB"/>
</dbReference>
<dbReference type="InterPro" id="IPR036412">
    <property type="entry name" value="HAD-like_sf"/>
</dbReference>
<comment type="similarity">
    <text evidence="2 4">Belongs to the trehalose phosphatase family.</text>
</comment>
<dbReference type="EC" id="3.1.3.12" evidence="4"/>
<dbReference type="eggNOG" id="COG1877">
    <property type="taxonomic scope" value="Bacteria"/>
</dbReference>
<dbReference type="GO" id="GO:0004805">
    <property type="term" value="F:trehalose-phosphatase activity"/>
    <property type="evidence" value="ECO:0007669"/>
    <property type="project" value="UniProtKB-EC"/>
</dbReference>
<dbReference type="PANTHER" id="PTHR43768">
    <property type="entry name" value="TREHALOSE 6-PHOSPHATE PHOSPHATASE"/>
    <property type="match status" value="1"/>
</dbReference>
<comment type="catalytic activity">
    <reaction evidence="4">
        <text>alpha,alpha-trehalose 6-phosphate + H2O = alpha,alpha-trehalose + phosphate</text>
        <dbReference type="Rhea" id="RHEA:23420"/>
        <dbReference type="ChEBI" id="CHEBI:15377"/>
        <dbReference type="ChEBI" id="CHEBI:16551"/>
        <dbReference type="ChEBI" id="CHEBI:43474"/>
        <dbReference type="ChEBI" id="CHEBI:58429"/>
        <dbReference type="EC" id="3.1.3.12"/>
    </reaction>
</comment>
<dbReference type="PATRIC" id="fig|1123269.5.peg.4509"/>